<reference evidence="6 9" key="3">
    <citation type="submission" date="2018-06" db="EMBL/GenBank/DDBJ databases">
        <authorList>
            <consortium name="Pathogen Informatics"/>
            <person name="Doyle S."/>
        </authorList>
    </citation>
    <scope>NUCLEOTIDE SEQUENCE [LARGE SCALE GENOMIC DNA]</scope>
    <source>
        <strain evidence="6 9">NCTC11091</strain>
    </source>
</reference>
<dbReference type="EMBL" id="UGQA01000001">
    <property type="protein sequence ID" value="STY95724.1"/>
    <property type="molecule type" value="Genomic_DNA"/>
</dbReference>
<dbReference type="Pfam" id="PF02575">
    <property type="entry name" value="YbaB_DNA_bd"/>
    <property type="match status" value="1"/>
</dbReference>
<feature type="coiled-coil region" evidence="3">
    <location>
        <begin position="7"/>
        <end position="34"/>
    </location>
</feature>
<comment type="similarity">
    <text evidence="2">Belongs to the YbaB/EbfC family.</text>
</comment>
<reference evidence="4 7" key="2">
    <citation type="submission" date="2016-06" db="EMBL/GenBank/DDBJ databases">
        <title>Draft genome of Moraxella atlantae CCUG 66109.</title>
        <authorList>
            <person name="Salva-Serra F."/>
            <person name="Engstrom-Jakobsson H."/>
            <person name="Thorell K."/>
            <person name="Gonzales-Siles L."/>
            <person name="Karlsson R."/>
            <person name="Boulund F."/>
            <person name="Engstrand L."/>
            <person name="Kristiansson E."/>
            <person name="Moore E."/>
        </authorList>
    </citation>
    <scope>NUCLEOTIDE SEQUENCE [LARGE SCALE GENOMIC DNA]</scope>
    <source>
        <strain evidence="4 7">CCUG 66109</strain>
    </source>
</reference>
<keyword evidence="8" id="KW-1185">Reference proteome</keyword>
<comment type="function">
    <text evidence="2">Binds to DNA and alters its conformation. May be involved in regulation of gene expression, nucleoid organization and DNA protection.</text>
</comment>
<dbReference type="PANTHER" id="PTHR33449:SF1">
    <property type="entry name" value="NUCLEOID-ASSOCIATED PROTEIN YBAB"/>
    <property type="match status" value="1"/>
</dbReference>
<dbReference type="SUPFAM" id="SSF82607">
    <property type="entry name" value="YbaB-like"/>
    <property type="match status" value="1"/>
</dbReference>
<dbReference type="InterPro" id="IPR036894">
    <property type="entry name" value="YbaB-like_sf"/>
</dbReference>
<dbReference type="RefSeq" id="WP_067055657.1">
    <property type="nucleotide sequence ID" value="NZ_CP171125.1"/>
</dbReference>
<comment type="subunit">
    <text evidence="2">Homodimer.</text>
</comment>
<dbReference type="InterPro" id="IPR004401">
    <property type="entry name" value="YbaB/EbfC"/>
</dbReference>
<dbReference type="EMBL" id="LZMZ01000013">
    <property type="protein sequence ID" value="OBX79081.1"/>
    <property type="molecule type" value="Genomic_DNA"/>
</dbReference>
<evidence type="ECO:0000313" key="4">
    <source>
        <dbReference type="EMBL" id="OBX79081.1"/>
    </source>
</evidence>
<keyword evidence="2" id="KW-0963">Cytoplasm</keyword>
<dbReference type="OrthoDB" id="9808738at2"/>
<evidence type="ECO:0000256" key="2">
    <source>
        <dbReference type="HAMAP-Rule" id="MF_00274"/>
    </source>
</evidence>
<evidence type="ECO:0000313" key="7">
    <source>
        <dbReference type="Proteomes" id="UP000092508"/>
    </source>
</evidence>
<dbReference type="Proteomes" id="UP000255193">
    <property type="component" value="Unassembled WGS sequence"/>
</dbReference>
<sequence length="109" mass="11776">MNLQALMQQAQMMQKQVETNVENAKKKLAEQEVHAEAGNGLVKVTMNGRHVVKRINIDPSLLADEPDMIEDLIAAAINDAVRQADALHEQAMAGATNGMGLPPGMANLF</sequence>
<name>A0A1B8QCX5_9GAMM</name>
<dbReference type="STRING" id="34059.A9308_06045"/>
<protein>
    <recommendedName>
        <fullName evidence="2">Nucleoid-associated protein A9306_00090</fullName>
    </recommendedName>
</protein>
<dbReference type="NCBIfam" id="TIGR00103">
    <property type="entry name" value="DNA_YbaB_EbfC"/>
    <property type="match status" value="1"/>
</dbReference>
<evidence type="ECO:0000313" key="6">
    <source>
        <dbReference type="EMBL" id="STY95724.1"/>
    </source>
</evidence>
<keyword evidence="1 2" id="KW-0238">DNA-binding</keyword>
<evidence type="ECO:0000313" key="9">
    <source>
        <dbReference type="Proteomes" id="UP000255193"/>
    </source>
</evidence>
<dbReference type="EMBL" id="LZNA01000001">
    <property type="protein sequence ID" value="OBX84711.1"/>
    <property type="molecule type" value="Genomic_DNA"/>
</dbReference>
<dbReference type="GO" id="GO:0005829">
    <property type="term" value="C:cytosol"/>
    <property type="evidence" value="ECO:0007669"/>
    <property type="project" value="TreeGrafter"/>
</dbReference>
<dbReference type="GO" id="GO:0043590">
    <property type="term" value="C:bacterial nucleoid"/>
    <property type="evidence" value="ECO:0007669"/>
    <property type="project" value="UniProtKB-UniRule"/>
</dbReference>
<evidence type="ECO:0000256" key="3">
    <source>
        <dbReference type="SAM" id="Coils"/>
    </source>
</evidence>
<dbReference type="HAMAP" id="MF_00274">
    <property type="entry name" value="DNA_YbaB_EbfC"/>
    <property type="match status" value="1"/>
</dbReference>
<evidence type="ECO:0000313" key="5">
    <source>
        <dbReference type="EMBL" id="OBX84711.1"/>
    </source>
</evidence>
<keyword evidence="3" id="KW-0175">Coiled coil</keyword>
<dbReference type="Proteomes" id="UP000092508">
    <property type="component" value="Unassembled WGS sequence"/>
</dbReference>
<dbReference type="Proteomes" id="UP000092616">
    <property type="component" value="Unassembled WGS sequence"/>
</dbReference>
<organism evidence="4 7">
    <name type="scientific">Faucicola atlantae</name>
    <dbReference type="NCBI Taxonomy" id="34059"/>
    <lineage>
        <taxon>Bacteria</taxon>
        <taxon>Pseudomonadati</taxon>
        <taxon>Pseudomonadota</taxon>
        <taxon>Gammaproteobacteria</taxon>
        <taxon>Moraxellales</taxon>
        <taxon>Moraxellaceae</taxon>
        <taxon>Faucicola</taxon>
    </lineage>
</organism>
<dbReference type="AlphaFoldDB" id="A0A1B8QCX5"/>
<comment type="subcellular location">
    <subcellularLocation>
        <location evidence="2">Cytoplasm</location>
        <location evidence="2">Nucleoid</location>
    </subcellularLocation>
</comment>
<accession>A0A1B8QCX5</accession>
<dbReference type="PANTHER" id="PTHR33449">
    <property type="entry name" value="NUCLEOID-ASSOCIATED PROTEIN YBAB"/>
    <property type="match status" value="1"/>
</dbReference>
<proteinExistence type="inferred from homology"/>
<evidence type="ECO:0000256" key="1">
    <source>
        <dbReference type="ARBA" id="ARBA00023125"/>
    </source>
</evidence>
<dbReference type="PIRSF" id="PIRSF004555">
    <property type="entry name" value="UCP004555"/>
    <property type="match status" value="1"/>
</dbReference>
<gene>
    <name evidence="5" type="ORF">A9306_00090</name>
    <name evidence="4" type="ORF">A9308_06045</name>
    <name evidence="6" type="ORF">NCTC11091_01522</name>
</gene>
<dbReference type="GO" id="GO:0003677">
    <property type="term" value="F:DNA binding"/>
    <property type="evidence" value="ECO:0007669"/>
    <property type="project" value="UniProtKB-UniRule"/>
</dbReference>
<evidence type="ECO:0000313" key="8">
    <source>
        <dbReference type="Proteomes" id="UP000092616"/>
    </source>
</evidence>
<reference evidence="5 8" key="1">
    <citation type="submission" date="2016-06" db="EMBL/GenBank/DDBJ databases">
        <title>Draft genome of Moraxella atlantae CCUG 59586.</title>
        <authorList>
            <person name="Salva-Serra F."/>
            <person name="Engstrom-Jakobsson H."/>
            <person name="Thorell K."/>
            <person name="Gonzales-Siles L."/>
            <person name="Karlsson R."/>
            <person name="Boulund F."/>
            <person name="Engstrand L."/>
            <person name="Kristiansson E."/>
            <person name="Moore E."/>
        </authorList>
    </citation>
    <scope>NUCLEOTIDE SEQUENCE [LARGE SCALE GENOMIC DNA]</scope>
    <source>
        <strain evidence="5 8">CCUG 59586</strain>
    </source>
</reference>
<dbReference type="Gene3D" id="3.30.1310.10">
    <property type="entry name" value="Nucleoid-associated protein YbaB-like domain"/>
    <property type="match status" value="1"/>
</dbReference>